<dbReference type="AlphaFoldDB" id="A0AAD5LWN9"/>
<gene>
    <name evidence="1" type="ORF">P43SY_007395</name>
</gene>
<evidence type="ECO:0000313" key="1">
    <source>
        <dbReference type="EMBL" id="KAJ0394478.1"/>
    </source>
</evidence>
<dbReference type="EMBL" id="JAKCXM010000408">
    <property type="protein sequence ID" value="KAJ0394478.1"/>
    <property type="molecule type" value="Genomic_DNA"/>
</dbReference>
<organism evidence="1 2">
    <name type="scientific">Pythium insidiosum</name>
    <name type="common">Pythiosis disease agent</name>
    <dbReference type="NCBI Taxonomy" id="114742"/>
    <lineage>
        <taxon>Eukaryota</taxon>
        <taxon>Sar</taxon>
        <taxon>Stramenopiles</taxon>
        <taxon>Oomycota</taxon>
        <taxon>Peronosporomycetes</taxon>
        <taxon>Pythiales</taxon>
        <taxon>Pythiaceae</taxon>
        <taxon>Pythium</taxon>
    </lineage>
</organism>
<sequence length="392" mass="42757">MAPSGTETYHAPDINLSPAVSDATAVAAGVATALETGPSSVDSSAIPGTTIPLAPTSIEAAEAAAAAAAQAAAAVVAAVELEASKKRKSRPGLADGSSVALDDPTMGAAVAAAVANAAVSADDADDTFSDAEQDMEMSDVMNKMKEATDAALHTTAGANGQLVTRGGEQRVQLYDSKRMSRVSFNSWYEFDSYFELYMQETYQPFRMRSSCSVEAYRRNQQKVMMNNKNSRGRRIEFPDTAIHHHRIYMCTHAMKARCRGATTRPGQKYRGIGCIAKINVKISPSDNPNKYMVIVTDQVVTHNHPISKEIYESYPDVLLKTMRRTQMNSALLTRQPTPKFDLTIQQQRYERAMGLMSSIAEVMARQSDDEYEAQMGRLHKFYASIITENAQV</sequence>
<dbReference type="PANTHER" id="PTHR31569:SF4">
    <property type="entry name" value="SWIM-TYPE DOMAIN-CONTAINING PROTEIN"/>
    <property type="match status" value="1"/>
</dbReference>
<dbReference type="PANTHER" id="PTHR31569">
    <property type="entry name" value="SWIM-TYPE DOMAIN-CONTAINING PROTEIN"/>
    <property type="match status" value="1"/>
</dbReference>
<dbReference type="InterPro" id="IPR052579">
    <property type="entry name" value="Zinc_finger_SWIM"/>
</dbReference>
<comment type="caution">
    <text evidence="1">The sequence shown here is derived from an EMBL/GenBank/DDBJ whole genome shotgun (WGS) entry which is preliminary data.</text>
</comment>
<proteinExistence type="predicted"/>
<name>A0AAD5LWN9_PYTIN</name>
<reference evidence="1" key="1">
    <citation type="submission" date="2021-12" db="EMBL/GenBank/DDBJ databases">
        <title>Prjna785345.</title>
        <authorList>
            <person name="Rujirawat T."/>
            <person name="Krajaejun T."/>
        </authorList>
    </citation>
    <scope>NUCLEOTIDE SEQUENCE</scope>
    <source>
        <strain evidence="1">Pi057C3</strain>
    </source>
</reference>
<evidence type="ECO:0008006" key="3">
    <source>
        <dbReference type="Google" id="ProtNLM"/>
    </source>
</evidence>
<evidence type="ECO:0000313" key="2">
    <source>
        <dbReference type="Proteomes" id="UP001209570"/>
    </source>
</evidence>
<protein>
    <recommendedName>
        <fullName evidence="3">FAR1 domain-containing protein</fullName>
    </recommendedName>
</protein>
<keyword evidence="2" id="KW-1185">Reference proteome</keyword>
<dbReference type="Proteomes" id="UP001209570">
    <property type="component" value="Unassembled WGS sequence"/>
</dbReference>
<accession>A0AAD5LWN9</accession>